<evidence type="ECO:0008006" key="4">
    <source>
        <dbReference type="Google" id="ProtNLM"/>
    </source>
</evidence>
<evidence type="ECO:0000313" key="2">
    <source>
        <dbReference type="EMBL" id="KGN38041.1"/>
    </source>
</evidence>
<accession>A0A0A0JR56</accession>
<evidence type="ECO:0000313" key="3">
    <source>
        <dbReference type="Proteomes" id="UP000030011"/>
    </source>
</evidence>
<keyword evidence="3" id="KW-1185">Reference proteome</keyword>
<dbReference type="AlphaFoldDB" id="A0A0A0JR56"/>
<dbReference type="EMBL" id="AVPK01000003">
    <property type="protein sequence ID" value="KGN38041.1"/>
    <property type="molecule type" value="Genomic_DNA"/>
</dbReference>
<organism evidence="2 3">
    <name type="scientific">Knoellia subterranea KCTC 19937</name>
    <dbReference type="NCBI Taxonomy" id="1385521"/>
    <lineage>
        <taxon>Bacteria</taxon>
        <taxon>Bacillati</taxon>
        <taxon>Actinomycetota</taxon>
        <taxon>Actinomycetes</taxon>
        <taxon>Micrococcales</taxon>
        <taxon>Intrasporangiaceae</taxon>
        <taxon>Knoellia</taxon>
    </lineage>
</organism>
<dbReference type="Gene3D" id="1.20.90.10">
    <property type="entry name" value="Phospholipase A2 domain"/>
    <property type="match status" value="1"/>
</dbReference>
<evidence type="ECO:0000256" key="1">
    <source>
        <dbReference type="SAM" id="MobiDB-lite"/>
    </source>
</evidence>
<proteinExistence type="predicted"/>
<gene>
    <name evidence="2" type="ORF">N803_09685</name>
</gene>
<reference evidence="2 3" key="1">
    <citation type="submission" date="2013-08" db="EMBL/GenBank/DDBJ databases">
        <title>The genome sequence of Knoellia subterranea.</title>
        <authorList>
            <person name="Zhu W."/>
            <person name="Wang G."/>
        </authorList>
    </citation>
    <scope>NUCLEOTIDE SEQUENCE [LARGE SCALE GENOMIC DNA]</scope>
    <source>
        <strain evidence="2 3">KCTC 19937</strain>
    </source>
</reference>
<sequence>MPQDFSRRFGYQPTTTDGLLGDPTGDCSSPVPLPGEFVAACRQHDLGYDLLRYAGRSGRALPPEARRAVDDRLAIELPRSCSTRPGGLSRAHCLAWAEIAEGFVRINSARQGYDVPESETALSIAPAVGVGVAALAFGASRLTDRRGSTHGQVAR</sequence>
<dbReference type="InterPro" id="IPR036444">
    <property type="entry name" value="PLipase_A2_dom_sf"/>
</dbReference>
<dbReference type="Proteomes" id="UP000030011">
    <property type="component" value="Unassembled WGS sequence"/>
</dbReference>
<feature type="region of interest" description="Disordered" evidence="1">
    <location>
        <begin position="1"/>
        <end position="26"/>
    </location>
</feature>
<dbReference type="GO" id="GO:0006644">
    <property type="term" value="P:phospholipid metabolic process"/>
    <property type="evidence" value="ECO:0007669"/>
    <property type="project" value="InterPro"/>
</dbReference>
<dbReference type="GO" id="GO:0004623">
    <property type="term" value="F:phospholipase A2 activity"/>
    <property type="evidence" value="ECO:0007669"/>
    <property type="project" value="InterPro"/>
</dbReference>
<feature type="compositionally biased region" description="Low complexity" evidence="1">
    <location>
        <begin position="13"/>
        <end position="26"/>
    </location>
</feature>
<comment type="caution">
    <text evidence="2">The sequence shown here is derived from an EMBL/GenBank/DDBJ whole genome shotgun (WGS) entry which is preliminary data.</text>
</comment>
<dbReference type="STRING" id="1385521.N803_09685"/>
<dbReference type="GO" id="GO:0050482">
    <property type="term" value="P:arachidonate secretion"/>
    <property type="evidence" value="ECO:0007669"/>
    <property type="project" value="InterPro"/>
</dbReference>
<dbReference type="SUPFAM" id="SSF48619">
    <property type="entry name" value="Phospholipase A2, PLA2"/>
    <property type="match status" value="1"/>
</dbReference>
<name>A0A0A0JR56_9MICO</name>
<dbReference type="eggNOG" id="ENOG503330I">
    <property type="taxonomic scope" value="Bacteria"/>
</dbReference>
<protein>
    <recommendedName>
        <fullName evidence="4">Phospholipase</fullName>
    </recommendedName>
</protein>